<dbReference type="STRING" id="1195760.SAMN05444281_0333"/>
<gene>
    <name evidence="1" type="ORF">SAMN05444281_0333</name>
</gene>
<protein>
    <recommendedName>
        <fullName evidence="3">DUF3078 domain-containing protein</fullName>
    </recommendedName>
</protein>
<dbReference type="EMBL" id="FQXQ01000001">
    <property type="protein sequence ID" value="SHH38367.1"/>
    <property type="molecule type" value="Genomic_DNA"/>
</dbReference>
<dbReference type="InterPro" id="IPR021428">
    <property type="entry name" value="DUF3078"/>
</dbReference>
<reference evidence="2" key="1">
    <citation type="submission" date="2016-11" db="EMBL/GenBank/DDBJ databases">
        <authorList>
            <person name="Varghese N."/>
            <person name="Submissions S."/>
        </authorList>
    </citation>
    <scope>NUCLEOTIDE SEQUENCE [LARGE SCALE GENOMIC DNA]</scope>
    <source>
        <strain evidence="2">DSM 100572</strain>
    </source>
</reference>
<accession>A0A1M5SIF2</accession>
<dbReference type="AlphaFoldDB" id="A0A1M5SIF2"/>
<evidence type="ECO:0000313" key="1">
    <source>
        <dbReference type="EMBL" id="SHH38367.1"/>
    </source>
</evidence>
<keyword evidence="2" id="KW-1185">Reference proteome</keyword>
<sequence length="368" mass="41783">MAYFLTHSYDKKKYMGRLLMILIFCIYSNYSHASVTHMDTIPTPESIAKLKAKINRVFHKTESDTISYKSAIKKDSINTILKESVKPNYWTFTNKPGLLLTQTSFVNWTKGGNNSVAGITSFKGDYDYKKGRLYWSNDVTLKYGLSKENGNEHSRKTDDVIDLKSSFSYKSSIESKWYYSGEFNLTTQFFRGYKGNDRENVISSFFAPARMRVGVGGLYTDNDNLFKLHISPLTNQVTFVLNQKLADKGAFGVTPAVKDADGNIIKKGENIYSELGALVRLEYKTTIMENMNFNLKSSFYSDYIDKFGNVDTEIELNVDMKVNQYIQAKIGSHLLYDDDSKIIESDGTQTGPKVQLKQILGVGVTYVF</sequence>
<dbReference type="Proteomes" id="UP000184109">
    <property type="component" value="Unassembled WGS sequence"/>
</dbReference>
<evidence type="ECO:0008006" key="3">
    <source>
        <dbReference type="Google" id="ProtNLM"/>
    </source>
</evidence>
<dbReference type="Pfam" id="PF11276">
    <property type="entry name" value="DUF3078"/>
    <property type="match status" value="1"/>
</dbReference>
<organism evidence="1 2">
    <name type="scientific">Wenyingzhuangia marina</name>
    <dbReference type="NCBI Taxonomy" id="1195760"/>
    <lineage>
        <taxon>Bacteria</taxon>
        <taxon>Pseudomonadati</taxon>
        <taxon>Bacteroidota</taxon>
        <taxon>Flavobacteriia</taxon>
        <taxon>Flavobacteriales</taxon>
        <taxon>Flavobacteriaceae</taxon>
        <taxon>Wenyingzhuangia</taxon>
    </lineage>
</organism>
<evidence type="ECO:0000313" key="2">
    <source>
        <dbReference type="Proteomes" id="UP000184109"/>
    </source>
</evidence>
<proteinExistence type="predicted"/>
<name>A0A1M5SIF2_9FLAO</name>